<dbReference type="Proteomes" id="UP000663297">
    <property type="component" value="Chromosome 4"/>
</dbReference>
<proteinExistence type="predicted"/>
<gene>
    <name evidence="2" type="ORF">HYE67_011286</name>
</gene>
<evidence type="ECO:0000313" key="2">
    <source>
        <dbReference type="EMBL" id="QPC69055.1"/>
    </source>
</evidence>
<protein>
    <submittedName>
        <fullName evidence="2">Uncharacterized protein</fullName>
    </submittedName>
</protein>
<name>A0A7S8I1T6_FUSCU</name>
<evidence type="ECO:0000313" key="3">
    <source>
        <dbReference type="Proteomes" id="UP000663297"/>
    </source>
</evidence>
<feature type="region of interest" description="Disordered" evidence="1">
    <location>
        <begin position="22"/>
        <end position="53"/>
    </location>
</feature>
<dbReference type="EMBL" id="CP064750">
    <property type="protein sequence ID" value="QPC69055.1"/>
    <property type="molecule type" value="Genomic_DNA"/>
</dbReference>
<sequence length="73" mass="8501">MKRTPNAHIPLRPFVFPFYTHRQRGGIPTKGTTNLGGKKKETEKEKNRRKKKNRTIMTPWGTHYMSLTTAFAN</sequence>
<accession>A0A7S8I1T6</accession>
<dbReference type="AlphaFoldDB" id="A0A7S8I1T6"/>
<organism evidence="2 3">
    <name type="scientific">Fusarium culmorum</name>
    <dbReference type="NCBI Taxonomy" id="5516"/>
    <lineage>
        <taxon>Eukaryota</taxon>
        <taxon>Fungi</taxon>
        <taxon>Dikarya</taxon>
        <taxon>Ascomycota</taxon>
        <taxon>Pezizomycotina</taxon>
        <taxon>Sordariomycetes</taxon>
        <taxon>Hypocreomycetidae</taxon>
        <taxon>Hypocreales</taxon>
        <taxon>Nectriaceae</taxon>
        <taxon>Fusarium</taxon>
    </lineage>
</organism>
<evidence type="ECO:0000256" key="1">
    <source>
        <dbReference type="SAM" id="MobiDB-lite"/>
    </source>
</evidence>
<reference evidence="2" key="1">
    <citation type="submission" date="2020-11" db="EMBL/GenBank/DDBJ databases">
        <title>The chromosome-scale genome resource for two endophytic Fusarium species: F. culmorum and F. pseudograminearum.</title>
        <authorList>
            <person name="Yuan Z."/>
        </authorList>
    </citation>
    <scope>NUCLEOTIDE SEQUENCE</scope>
    <source>
        <strain evidence="2">Class2-1B</strain>
    </source>
</reference>